<feature type="region of interest" description="Disordered" evidence="3">
    <location>
        <begin position="344"/>
        <end position="374"/>
    </location>
</feature>
<feature type="compositionally biased region" description="Polar residues" evidence="3">
    <location>
        <begin position="149"/>
        <end position="160"/>
    </location>
</feature>
<sequence>MTPPTSMRRESPQPSEPSSSMASRMADDSPTHSDGDSGEKPVREKLREATIGGQTKEEKLEEEEETSRTRMHTSDSDEPEAKSTSGDRGRLRRKRSFEDVEGEDDDGDVAAGSTRHVRKRSREAVSGSDVPVPVPVPVTSTTTSTGPTNEQHTSMTINGSTEKRAGTPELMADPMEEEDHKAGLTSPKNKRTRDQVLREEEASANVEAVTTDDAATETENQKQESEKTDSDIERRTKRSRDSGSPQASVTTDEIATSKPKAAPSKIPPASAFSNTSAASPFATTSGSKSPPPQTSATAFASSGFGSFAKSASPFGAATNIGGKSPFGGASSTAKSGSVFGTTGSGFGALRKDNSLPLGASSTSKESTSSTFGSAFSMKSTTTATSGFGSLGGASAFGGGFASATTGSKLSSFAGGSGPKIEGLSSKPAAAFGAATADESDEDNGEGSDDESGIKSPNPEETAQKKDKRFYEQSVETGEENEDTIFLQRAKLYSFSAIAPSTEKKWIERGVGNLKLNVENVPPPDNGGDEEEGGEGGVVVRKKARFVMRAEGSHRVVLNSPVQKGSKYGEDNGERPKGQKFYFLGRPEGSEGLETMILKLKTENAQQLWDQVRELEDEI</sequence>
<feature type="compositionally biased region" description="Polar residues" evidence="3">
    <location>
        <begin position="274"/>
        <end position="288"/>
    </location>
</feature>
<dbReference type="SUPFAM" id="SSF50729">
    <property type="entry name" value="PH domain-like"/>
    <property type="match status" value="1"/>
</dbReference>
<feature type="compositionally biased region" description="Low complexity" evidence="3">
    <location>
        <begin position="204"/>
        <end position="213"/>
    </location>
</feature>
<dbReference type="InterPro" id="IPR011993">
    <property type="entry name" value="PH-like_dom_sf"/>
</dbReference>
<dbReference type="GO" id="GO:0005634">
    <property type="term" value="C:nucleus"/>
    <property type="evidence" value="ECO:0007669"/>
    <property type="project" value="UniProtKB-SubCell"/>
</dbReference>
<dbReference type="EMBL" id="MU007020">
    <property type="protein sequence ID" value="KAF2433595.1"/>
    <property type="molecule type" value="Genomic_DNA"/>
</dbReference>
<dbReference type="PROSITE" id="PS50196">
    <property type="entry name" value="RANBD1"/>
    <property type="match status" value="1"/>
</dbReference>
<evidence type="ECO:0000259" key="4">
    <source>
        <dbReference type="PROSITE" id="PS50196"/>
    </source>
</evidence>
<feature type="domain" description="RanBD1" evidence="4">
    <location>
        <begin position="456"/>
        <end position="561"/>
    </location>
</feature>
<feature type="compositionally biased region" description="Basic and acidic residues" evidence="3">
    <location>
        <begin position="461"/>
        <end position="470"/>
    </location>
</feature>
<reference evidence="5" key="1">
    <citation type="journal article" date="2020" name="Stud. Mycol.">
        <title>101 Dothideomycetes genomes: a test case for predicting lifestyles and emergence of pathogens.</title>
        <authorList>
            <person name="Haridas S."/>
            <person name="Albert R."/>
            <person name="Binder M."/>
            <person name="Bloem J."/>
            <person name="Labutti K."/>
            <person name="Salamov A."/>
            <person name="Andreopoulos B."/>
            <person name="Baker S."/>
            <person name="Barry K."/>
            <person name="Bills G."/>
            <person name="Bluhm B."/>
            <person name="Cannon C."/>
            <person name="Castanera R."/>
            <person name="Culley D."/>
            <person name="Daum C."/>
            <person name="Ezra D."/>
            <person name="Gonzalez J."/>
            <person name="Henrissat B."/>
            <person name="Kuo A."/>
            <person name="Liang C."/>
            <person name="Lipzen A."/>
            <person name="Lutzoni F."/>
            <person name="Magnuson J."/>
            <person name="Mondo S."/>
            <person name="Nolan M."/>
            <person name="Ohm R."/>
            <person name="Pangilinan J."/>
            <person name="Park H.-J."/>
            <person name="Ramirez L."/>
            <person name="Alfaro M."/>
            <person name="Sun H."/>
            <person name="Tritt A."/>
            <person name="Yoshinaga Y."/>
            <person name="Zwiers L.-H."/>
            <person name="Turgeon B."/>
            <person name="Goodwin S."/>
            <person name="Spatafora J."/>
            <person name="Crous P."/>
            <person name="Grigoriev I."/>
        </authorList>
    </citation>
    <scope>NUCLEOTIDE SEQUENCE</scope>
    <source>
        <strain evidence="5">CBS 130266</strain>
    </source>
</reference>
<accession>A0A9P4U1A8</accession>
<dbReference type="SMART" id="SM00160">
    <property type="entry name" value="RanBD"/>
    <property type="match status" value="1"/>
</dbReference>
<feature type="compositionally biased region" description="Low complexity" evidence="3">
    <location>
        <begin position="257"/>
        <end position="273"/>
    </location>
</feature>
<dbReference type="AlphaFoldDB" id="A0A9P4U1A8"/>
<dbReference type="Pfam" id="PF00638">
    <property type="entry name" value="Ran_BP1"/>
    <property type="match status" value="1"/>
</dbReference>
<feature type="region of interest" description="Disordered" evidence="3">
    <location>
        <begin position="515"/>
        <end position="536"/>
    </location>
</feature>
<comment type="caution">
    <text evidence="5">The sequence shown here is derived from an EMBL/GenBank/DDBJ whole genome shotgun (WGS) entry which is preliminary data.</text>
</comment>
<feature type="compositionally biased region" description="Low complexity" evidence="3">
    <location>
        <begin position="12"/>
        <end position="24"/>
    </location>
</feature>
<dbReference type="InterPro" id="IPR000156">
    <property type="entry name" value="Ran_bind_dom"/>
</dbReference>
<evidence type="ECO:0000256" key="3">
    <source>
        <dbReference type="SAM" id="MobiDB-lite"/>
    </source>
</evidence>
<protein>
    <recommendedName>
        <fullName evidence="4">RanBD1 domain-containing protein</fullName>
    </recommendedName>
</protein>
<feature type="region of interest" description="Disordered" evidence="3">
    <location>
        <begin position="558"/>
        <end position="579"/>
    </location>
</feature>
<proteinExistence type="predicted"/>
<evidence type="ECO:0000256" key="1">
    <source>
        <dbReference type="ARBA" id="ARBA00004123"/>
    </source>
</evidence>
<feature type="compositionally biased region" description="Basic and acidic residues" evidence="3">
    <location>
        <begin position="192"/>
        <end position="201"/>
    </location>
</feature>
<dbReference type="OrthoDB" id="185618at2759"/>
<evidence type="ECO:0000313" key="6">
    <source>
        <dbReference type="Proteomes" id="UP000800235"/>
    </source>
</evidence>
<organism evidence="5 6">
    <name type="scientific">Tothia fuscella</name>
    <dbReference type="NCBI Taxonomy" id="1048955"/>
    <lineage>
        <taxon>Eukaryota</taxon>
        <taxon>Fungi</taxon>
        <taxon>Dikarya</taxon>
        <taxon>Ascomycota</taxon>
        <taxon>Pezizomycotina</taxon>
        <taxon>Dothideomycetes</taxon>
        <taxon>Pleosporomycetidae</taxon>
        <taxon>Venturiales</taxon>
        <taxon>Cylindrosympodiaceae</taxon>
        <taxon>Tothia</taxon>
    </lineage>
</organism>
<keyword evidence="2" id="KW-0539">Nucleus</keyword>
<feature type="compositionally biased region" description="Basic and acidic residues" evidence="3">
    <location>
        <begin position="25"/>
        <end position="48"/>
    </location>
</feature>
<feature type="compositionally biased region" description="Low complexity" evidence="3">
    <location>
        <begin position="360"/>
        <end position="374"/>
    </location>
</feature>
<keyword evidence="6" id="KW-1185">Reference proteome</keyword>
<evidence type="ECO:0000256" key="2">
    <source>
        <dbReference type="ARBA" id="ARBA00023242"/>
    </source>
</evidence>
<feature type="compositionally biased region" description="Low complexity" evidence="3">
    <location>
        <begin position="125"/>
        <end position="148"/>
    </location>
</feature>
<feature type="compositionally biased region" description="Acidic residues" evidence="3">
    <location>
        <begin position="437"/>
        <end position="450"/>
    </location>
</feature>
<feature type="region of interest" description="Disordered" evidence="3">
    <location>
        <begin position="407"/>
        <end position="482"/>
    </location>
</feature>
<name>A0A9P4U1A8_9PEZI</name>
<gene>
    <name evidence="5" type="ORF">EJ08DRAFT_60568</name>
</gene>
<dbReference type="PANTHER" id="PTHR23138:SF142">
    <property type="entry name" value="RAN-BINDING PROTEIN 3B-RELATED"/>
    <property type="match status" value="1"/>
</dbReference>
<feature type="compositionally biased region" description="Acidic residues" evidence="3">
    <location>
        <begin position="99"/>
        <end position="108"/>
    </location>
</feature>
<feature type="compositionally biased region" description="Polar residues" evidence="3">
    <location>
        <begin position="242"/>
        <end position="254"/>
    </location>
</feature>
<dbReference type="Gene3D" id="2.30.29.30">
    <property type="entry name" value="Pleckstrin-homology domain (PH domain)/Phosphotyrosine-binding domain (PTB)"/>
    <property type="match status" value="1"/>
</dbReference>
<dbReference type="PANTHER" id="PTHR23138">
    <property type="entry name" value="RAN BINDING PROTEIN"/>
    <property type="match status" value="1"/>
</dbReference>
<feature type="compositionally biased region" description="Basic and acidic residues" evidence="3">
    <location>
        <begin position="566"/>
        <end position="576"/>
    </location>
</feature>
<feature type="region of interest" description="Disordered" evidence="3">
    <location>
        <begin position="1"/>
        <end position="300"/>
    </location>
</feature>
<dbReference type="Proteomes" id="UP000800235">
    <property type="component" value="Unassembled WGS sequence"/>
</dbReference>
<evidence type="ECO:0000313" key="5">
    <source>
        <dbReference type="EMBL" id="KAF2433595.1"/>
    </source>
</evidence>
<dbReference type="InterPro" id="IPR045255">
    <property type="entry name" value="RanBP1-like"/>
</dbReference>
<comment type="subcellular location">
    <subcellularLocation>
        <location evidence="1">Nucleus</location>
    </subcellularLocation>
</comment>
<feature type="compositionally biased region" description="Basic and acidic residues" evidence="3">
    <location>
        <begin position="219"/>
        <end position="234"/>
    </location>
</feature>
<feature type="compositionally biased region" description="Basic and acidic residues" evidence="3">
    <location>
        <begin position="66"/>
        <end position="89"/>
    </location>
</feature>